<evidence type="ECO:0000313" key="2">
    <source>
        <dbReference type="EMBL" id="KAK9496371.1"/>
    </source>
</evidence>
<keyword evidence="1" id="KW-0472">Membrane</keyword>
<protein>
    <recommendedName>
        <fullName evidence="4">Transmembrane protein</fullName>
    </recommendedName>
</protein>
<dbReference type="EMBL" id="JAPXFL010000087">
    <property type="protein sequence ID" value="KAK9496371.1"/>
    <property type="molecule type" value="Genomic_DNA"/>
</dbReference>
<reference evidence="2 3" key="1">
    <citation type="submission" date="2022-12" db="EMBL/GenBank/DDBJ databases">
        <title>Chromosome-level genome assembly of true bugs.</title>
        <authorList>
            <person name="Ma L."/>
            <person name="Li H."/>
        </authorList>
    </citation>
    <scope>NUCLEOTIDE SEQUENCE [LARGE SCALE GENOMIC DNA]</scope>
    <source>
        <strain evidence="2">Lab_2022b</strain>
    </source>
</reference>
<proteinExistence type="predicted"/>
<keyword evidence="1" id="KW-1133">Transmembrane helix</keyword>
<evidence type="ECO:0008006" key="4">
    <source>
        <dbReference type="Google" id="ProtNLM"/>
    </source>
</evidence>
<dbReference type="Proteomes" id="UP001461498">
    <property type="component" value="Unassembled WGS sequence"/>
</dbReference>
<accession>A0AAW1CDR7</accession>
<keyword evidence="3" id="KW-1185">Reference proteome</keyword>
<feature type="transmembrane region" description="Helical" evidence="1">
    <location>
        <begin position="36"/>
        <end position="56"/>
    </location>
</feature>
<dbReference type="AlphaFoldDB" id="A0AAW1CDR7"/>
<keyword evidence="1" id="KW-0812">Transmembrane</keyword>
<comment type="caution">
    <text evidence="2">The sequence shown here is derived from an EMBL/GenBank/DDBJ whole genome shotgun (WGS) entry which is preliminary data.</text>
</comment>
<evidence type="ECO:0000256" key="1">
    <source>
        <dbReference type="SAM" id="Phobius"/>
    </source>
</evidence>
<evidence type="ECO:0000313" key="3">
    <source>
        <dbReference type="Proteomes" id="UP001461498"/>
    </source>
</evidence>
<organism evidence="2 3">
    <name type="scientific">Rhynocoris fuscipes</name>
    <dbReference type="NCBI Taxonomy" id="488301"/>
    <lineage>
        <taxon>Eukaryota</taxon>
        <taxon>Metazoa</taxon>
        <taxon>Ecdysozoa</taxon>
        <taxon>Arthropoda</taxon>
        <taxon>Hexapoda</taxon>
        <taxon>Insecta</taxon>
        <taxon>Pterygota</taxon>
        <taxon>Neoptera</taxon>
        <taxon>Paraneoptera</taxon>
        <taxon>Hemiptera</taxon>
        <taxon>Heteroptera</taxon>
        <taxon>Panheteroptera</taxon>
        <taxon>Cimicomorpha</taxon>
        <taxon>Reduviidae</taxon>
        <taxon>Harpactorinae</taxon>
        <taxon>Harpactorini</taxon>
        <taxon>Rhynocoris</taxon>
    </lineage>
</organism>
<sequence>MDEGMLVYLAFLSPMKVLIVKPDYTYLAQLQWPTVVLIRTGLNFFSTFLAIVNLIGNLSS</sequence>
<name>A0AAW1CDR7_9HEMI</name>
<gene>
    <name evidence="2" type="ORF">O3M35_013322</name>
</gene>